<feature type="transmembrane region" description="Helical" evidence="4">
    <location>
        <begin position="333"/>
        <end position="356"/>
    </location>
</feature>
<dbReference type="Pfam" id="PF07690">
    <property type="entry name" value="MFS_1"/>
    <property type="match status" value="1"/>
</dbReference>
<evidence type="ECO:0000256" key="4">
    <source>
        <dbReference type="SAM" id="Phobius"/>
    </source>
</evidence>
<evidence type="ECO:0000256" key="1">
    <source>
        <dbReference type="ARBA" id="ARBA00022692"/>
    </source>
</evidence>
<evidence type="ECO:0000313" key="6">
    <source>
        <dbReference type="EMBL" id="RLE12298.1"/>
    </source>
</evidence>
<keyword evidence="2 4" id="KW-1133">Transmembrane helix</keyword>
<dbReference type="PANTHER" id="PTHR11360:SF284">
    <property type="entry name" value="EG:103B4.3 PROTEIN-RELATED"/>
    <property type="match status" value="1"/>
</dbReference>
<feature type="transmembrane region" description="Helical" evidence="4">
    <location>
        <begin position="86"/>
        <end position="106"/>
    </location>
</feature>
<dbReference type="InterPro" id="IPR011701">
    <property type="entry name" value="MFS"/>
</dbReference>
<dbReference type="Proteomes" id="UP000280417">
    <property type="component" value="Unassembled WGS sequence"/>
</dbReference>
<name>A0A662DBT0_UNCAE</name>
<keyword evidence="3 4" id="KW-0472">Membrane</keyword>
<organism evidence="6 7">
    <name type="scientific">Aerophobetes bacterium</name>
    <dbReference type="NCBI Taxonomy" id="2030807"/>
    <lineage>
        <taxon>Bacteria</taxon>
        <taxon>Candidatus Aerophobota</taxon>
    </lineage>
</organism>
<dbReference type="EMBL" id="QMQA01000175">
    <property type="protein sequence ID" value="RLE12298.1"/>
    <property type="molecule type" value="Genomic_DNA"/>
</dbReference>
<dbReference type="PANTHER" id="PTHR11360">
    <property type="entry name" value="MONOCARBOXYLATE TRANSPORTER"/>
    <property type="match status" value="1"/>
</dbReference>
<feature type="transmembrane region" description="Helical" evidence="4">
    <location>
        <begin position="144"/>
        <end position="163"/>
    </location>
</feature>
<feature type="transmembrane region" description="Helical" evidence="4">
    <location>
        <begin position="307"/>
        <end position="327"/>
    </location>
</feature>
<reference evidence="6 7" key="1">
    <citation type="submission" date="2018-06" db="EMBL/GenBank/DDBJ databases">
        <title>Extensive metabolic versatility and redundancy in microbially diverse, dynamic hydrothermal sediments.</title>
        <authorList>
            <person name="Dombrowski N."/>
            <person name="Teske A."/>
            <person name="Baker B.J."/>
        </authorList>
    </citation>
    <scope>NUCLEOTIDE SEQUENCE [LARGE SCALE GENOMIC DNA]</scope>
    <source>
        <strain evidence="6">B3_G15</strain>
    </source>
</reference>
<feature type="transmembrane region" description="Helical" evidence="4">
    <location>
        <begin position="112"/>
        <end position="132"/>
    </location>
</feature>
<accession>A0A662DBT0</accession>
<feature type="transmembrane region" description="Helical" evidence="4">
    <location>
        <begin position="20"/>
        <end position="40"/>
    </location>
</feature>
<evidence type="ECO:0000259" key="5">
    <source>
        <dbReference type="PROSITE" id="PS50850"/>
    </source>
</evidence>
<dbReference type="AlphaFoldDB" id="A0A662DBT0"/>
<comment type="caution">
    <text evidence="6">The sequence shown here is derived from an EMBL/GenBank/DDBJ whole genome shotgun (WGS) entry which is preliminary data.</text>
</comment>
<feature type="non-terminal residue" evidence="6">
    <location>
        <position position="375"/>
    </location>
</feature>
<dbReference type="PROSITE" id="PS50850">
    <property type="entry name" value="MFS"/>
    <property type="match status" value="1"/>
</dbReference>
<dbReference type="Gene3D" id="1.20.1250.20">
    <property type="entry name" value="MFS general substrate transporter like domains"/>
    <property type="match status" value="2"/>
</dbReference>
<dbReference type="InterPro" id="IPR050327">
    <property type="entry name" value="Proton-linked_MCT"/>
</dbReference>
<evidence type="ECO:0000313" key="7">
    <source>
        <dbReference type="Proteomes" id="UP000280417"/>
    </source>
</evidence>
<dbReference type="InterPro" id="IPR020846">
    <property type="entry name" value="MFS_dom"/>
</dbReference>
<evidence type="ECO:0000256" key="3">
    <source>
        <dbReference type="ARBA" id="ARBA00023136"/>
    </source>
</evidence>
<feature type="transmembrane region" description="Helical" evidence="4">
    <location>
        <begin position="175"/>
        <end position="196"/>
    </location>
</feature>
<feature type="transmembrane region" description="Helical" evidence="4">
    <location>
        <begin position="240"/>
        <end position="258"/>
    </location>
</feature>
<gene>
    <name evidence="6" type="ORF">DRJ04_06460</name>
</gene>
<dbReference type="GO" id="GO:0022857">
    <property type="term" value="F:transmembrane transporter activity"/>
    <property type="evidence" value="ECO:0007669"/>
    <property type="project" value="InterPro"/>
</dbReference>
<evidence type="ECO:0000256" key="2">
    <source>
        <dbReference type="ARBA" id="ARBA00022989"/>
    </source>
</evidence>
<feature type="transmembrane region" description="Helical" evidence="4">
    <location>
        <begin position="278"/>
        <end position="295"/>
    </location>
</feature>
<proteinExistence type="predicted"/>
<keyword evidence="1 4" id="KW-0812">Transmembrane</keyword>
<protein>
    <recommendedName>
        <fullName evidence="5">Major facilitator superfamily (MFS) profile domain-containing protein</fullName>
    </recommendedName>
</protein>
<dbReference type="InterPro" id="IPR036259">
    <property type="entry name" value="MFS_trans_sf"/>
</dbReference>
<dbReference type="SUPFAM" id="SSF103473">
    <property type="entry name" value="MFS general substrate transporter"/>
    <property type="match status" value="1"/>
</dbReference>
<feature type="domain" description="Major facilitator superfamily (MFS) profile" evidence="5">
    <location>
        <begin position="22"/>
        <end position="375"/>
    </location>
</feature>
<sequence length="375" mass="41043">MNNNQTTGLKRKKRKIFYGWWVVVAVFICLFLDYALRYSFGVFFKPLVEEFGWSRAQTSLIFSLHMGVYAPSAFFWGWVSDRLSARFILSLGCAITGIAAALMYFCDSLGEAFLFFSILTPLGTGAIYVPGASTIGKFFRRKRGLALGVISTAVGLSYIWSPVAERLIYFYGWRAAYLISGILVSSIGIAFSWGLVRSSPEELGLFPDGENTGEKSSVMSKSLLSVENGLSKLLKVSSALPIWFLNFMFMFAVLGFYIVNTHMVPYAIDMGIDPARAASALAFLGIFSVAGRIGLGAISDKIGRATIFYLSFIFQGAGIAILLFIRAGCILPFYLGAFILGIGYGGWVTQFPAVIGDIYGPARMGKLIGMNTFFG</sequence>
<feature type="transmembrane region" description="Helical" evidence="4">
    <location>
        <begin position="60"/>
        <end position="79"/>
    </location>
</feature>